<protein>
    <submittedName>
        <fullName evidence="1">Uncharacterized protein</fullName>
    </submittedName>
</protein>
<accession>A0A8S1F341</accession>
<comment type="caution">
    <text evidence="1">The sequence shown here is derived from an EMBL/GenBank/DDBJ whole genome shotgun (WGS) entry which is preliminary data.</text>
</comment>
<dbReference type="Proteomes" id="UP000494206">
    <property type="component" value="Unassembled WGS sequence"/>
</dbReference>
<evidence type="ECO:0000313" key="1">
    <source>
        <dbReference type="EMBL" id="CAB3408418.1"/>
    </source>
</evidence>
<reference evidence="1 2" key="1">
    <citation type="submission" date="2020-04" db="EMBL/GenBank/DDBJ databases">
        <authorList>
            <person name="Laetsch R D."/>
            <person name="Stevens L."/>
            <person name="Kumar S."/>
            <person name="Blaxter L. M."/>
        </authorList>
    </citation>
    <scope>NUCLEOTIDE SEQUENCE [LARGE SCALE GENOMIC DNA]</scope>
</reference>
<dbReference type="AlphaFoldDB" id="A0A8S1F341"/>
<evidence type="ECO:0000313" key="2">
    <source>
        <dbReference type="Proteomes" id="UP000494206"/>
    </source>
</evidence>
<organism evidence="1 2">
    <name type="scientific">Caenorhabditis bovis</name>
    <dbReference type="NCBI Taxonomy" id="2654633"/>
    <lineage>
        <taxon>Eukaryota</taxon>
        <taxon>Metazoa</taxon>
        <taxon>Ecdysozoa</taxon>
        <taxon>Nematoda</taxon>
        <taxon>Chromadorea</taxon>
        <taxon>Rhabditida</taxon>
        <taxon>Rhabditina</taxon>
        <taxon>Rhabditomorpha</taxon>
        <taxon>Rhabditoidea</taxon>
        <taxon>Rhabditidae</taxon>
        <taxon>Peloderinae</taxon>
        <taxon>Caenorhabditis</taxon>
    </lineage>
</organism>
<proteinExistence type="predicted"/>
<keyword evidence="2" id="KW-1185">Reference proteome</keyword>
<gene>
    <name evidence="1" type="ORF">CBOVIS_LOCUS10202</name>
</gene>
<name>A0A8S1F341_9PELO</name>
<sequence>MNMPKECEESEFFKESIAGTFRTLNRFVDGHLLRNGWINIDKVLLATNDGVGYVIPSGINTHAMLRKFRDYFHEWSNYNCVKHCENVDWKHKNVLIWLPEFSNEKTEFRRARHIGYHQCFNYFIEMDSGEIRKMRSNAANTTLLPAIFSSRAPAFFEFRFRFPKTVDELRKLIAQIQREKRIYVNGVDRFIRSARKNSNLRAVICATKPLDKPSLTRIFCEDVDCHGMCNVMRLFDSAIQRLSTSTETDTVDEWECDMTSEEAREQHAFHQESLERIRQKNEWNNQWIGVTRLQPVMDGPQEIDNFWHR</sequence>
<dbReference type="EMBL" id="CADEPM010000007">
    <property type="protein sequence ID" value="CAB3408418.1"/>
    <property type="molecule type" value="Genomic_DNA"/>
</dbReference>
<dbReference type="OrthoDB" id="5783867at2759"/>